<proteinExistence type="inferred from homology"/>
<keyword evidence="4 6" id="KW-1133">Transmembrane helix</keyword>
<keyword evidence="6" id="KW-0406">Ion transport</keyword>
<dbReference type="SUPFAM" id="SSF50182">
    <property type="entry name" value="Sm-like ribonucleoproteins"/>
    <property type="match status" value="1"/>
</dbReference>
<dbReference type="Pfam" id="PF00924">
    <property type="entry name" value="MS_channel_2nd"/>
    <property type="match status" value="1"/>
</dbReference>
<evidence type="ECO:0000256" key="7">
    <source>
        <dbReference type="SAM" id="MobiDB-lite"/>
    </source>
</evidence>
<dbReference type="PANTHER" id="PTHR30221">
    <property type="entry name" value="SMALL-CONDUCTANCE MECHANOSENSITIVE CHANNEL"/>
    <property type="match status" value="1"/>
</dbReference>
<dbReference type="InterPro" id="IPR023408">
    <property type="entry name" value="MscS_beta-dom_sf"/>
</dbReference>
<protein>
    <recommendedName>
        <fullName evidence="6">Small-conductance mechanosensitive channel</fullName>
    </recommendedName>
</protein>
<dbReference type="Gene3D" id="2.30.30.60">
    <property type="match status" value="1"/>
</dbReference>
<dbReference type="SUPFAM" id="SSF82689">
    <property type="entry name" value="Mechanosensitive channel protein MscS (YggB), C-terminal domain"/>
    <property type="match status" value="1"/>
</dbReference>
<feature type="domain" description="BON" evidence="9">
    <location>
        <begin position="51"/>
        <end position="117"/>
    </location>
</feature>
<dbReference type="InterPro" id="IPR006685">
    <property type="entry name" value="MscS_channel_2nd"/>
</dbReference>
<keyword evidence="5 6" id="KW-0472">Membrane</keyword>
<evidence type="ECO:0000256" key="1">
    <source>
        <dbReference type="ARBA" id="ARBA00004651"/>
    </source>
</evidence>
<feature type="compositionally biased region" description="Low complexity" evidence="7">
    <location>
        <begin position="402"/>
        <end position="420"/>
    </location>
</feature>
<reference evidence="10 11" key="1">
    <citation type="submission" date="2020-04" db="EMBL/GenBank/DDBJ databases">
        <title>Novosphingobium sp. TW-4 isolated from soil.</title>
        <authorList>
            <person name="Dahal R.H."/>
            <person name="Chaudhary D.K."/>
        </authorList>
    </citation>
    <scope>NUCLEOTIDE SEQUENCE [LARGE SCALE GENOMIC DNA]</scope>
    <source>
        <strain evidence="10 11">TW-4</strain>
    </source>
</reference>
<feature type="signal peptide" evidence="8">
    <location>
        <begin position="1"/>
        <end position="22"/>
    </location>
</feature>
<evidence type="ECO:0000256" key="8">
    <source>
        <dbReference type="SAM" id="SignalP"/>
    </source>
</evidence>
<keyword evidence="11" id="KW-1185">Reference proteome</keyword>
<dbReference type="PANTHER" id="PTHR30221:SF1">
    <property type="entry name" value="SMALL-CONDUCTANCE MECHANOSENSITIVE CHANNEL"/>
    <property type="match status" value="1"/>
</dbReference>
<dbReference type="Proteomes" id="UP000583556">
    <property type="component" value="Unassembled WGS sequence"/>
</dbReference>
<dbReference type="InterPro" id="IPR011066">
    <property type="entry name" value="MscS_channel_C_sf"/>
</dbReference>
<feature type="transmembrane region" description="Helical" evidence="6">
    <location>
        <begin position="207"/>
        <end position="225"/>
    </location>
</feature>
<evidence type="ECO:0000256" key="3">
    <source>
        <dbReference type="ARBA" id="ARBA00022692"/>
    </source>
</evidence>
<comment type="caution">
    <text evidence="10">The sequence shown here is derived from an EMBL/GenBank/DDBJ whole genome shotgun (WGS) entry which is preliminary data.</text>
</comment>
<dbReference type="AlphaFoldDB" id="A0A7Y0BQN0"/>
<dbReference type="EMBL" id="JABBGM010000005">
    <property type="protein sequence ID" value="NML94510.1"/>
    <property type="molecule type" value="Genomic_DNA"/>
</dbReference>
<comment type="subunit">
    <text evidence="6">Homoheptamer.</text>
</comment>
<keyword evidence="6" id="KW-0813">Transport</keyword>
<comment type="subcellular location">
    <subcellularLocation>
        <location evidence="6">Cell inner membrane</location>
        <topology evidence="6">Multi-pass membrane protein</topology>
    </subcellularLocation>
    <subcellularLocation>
        <location evidence="1">Cell membrane</location>
        <topology evidence="1">Multi-pass membrane protein</topology>
    </subcellularLocation>
</comment>
<keyword evidence="3 6" id="KW-0812">Transmembrane</keyword>
<feature type="compositionally biased region" description="Basic and acidic residues" evidence="7">
    <location>
        <begin position="391"/>
        <end position="401"/>
    </location>
</feature>
<dbReference type="PROSITE" id="PS01246">
    <property type="entry name" value="UPF0003"/>
    <property type="match status" value="1"/>
</dbReference>
<evidence type="ECO:0000313" key="10">
    <source>
        <dbReference type="EMBL" id="NML94510.1"/>
    </source>
</evidence>
<dbReference type="RefSeq" id="WP_169493789.1">
    <property type="nucleotide sequence ID" value="NZ_JABBGM010000005.1"/>
</dbReference>
<evidence type="ECO:0000256" key="5">
    <source>
        <dbReference type="ARBA" id="ARBA00023136"/>
    </source>
</evidence>
<gene>
    <name evidence="10" type="ORF">HHL27_12625</name>
</gene>
<evidence type="ECO:0000256" key="2">
    <source>
        <dbReference type="ARBA" id="ARBA00022475"/>
    </source>
</evidence>
<keyword evidence="8" id="KW-0732">Signal</keyword>
<dbReference type="GO" id="GO:0008381">
    <property type="term" value="F:mechanosensitive monoatomic ion channel activity"/>
    <property type="evidence" value="ECO:0007669"/>
    <property type="project" value="InterPro"/>
</dbReference>
<evidence type="ECO:0000313" key="11">
    <source>
        <dbReference type="Proteomes" id="UP000583556"/>
    </source>
</evidence>
<dbReference type="GO" id="GO:0005886">
    <property type="term" value="C:plasma membrane"/>
    <property type="evidence" value="ECO:0007669"/>
    <property type="project" value="UniProtKB-SubCell"/>
</dbReference>
<name>A0A7Y0BQN0_9SPHN</name>
<comment type="caution">
    <text evidence="6">Lacks conserved residue(s) required for the propagation of feature annotation.</text>
</comment>
<dbReference type="Gene3D" id="3.30.1340.30">
    <property type="match status" value="1"/>
</dbReference>
<dbReference type="InterPro" id="IPR010920">
    <property type="entry name" value="LSM_dom_sf"/>
</dbReference>
<dbReference type="PROSITE" id="PS50914">
    <property type="entry name" value="BON"/>
    <property type="match status" value="1"/>
</dbReference>
<evidence type="ECO:0000256" key="6">
    <source>
        <dbReference type="RuleBase" id="RU369025"/>
    </source>
</evidence>
<organism evidence="10 11">
    <name type="scientific">Novosphingobium olei</name>
    <dbReference type="NCBI Taxonomy" id="2728851"/>
    <lineage>
        <taxon>Bacteria</taxon>
        <taxon>Pseudomonadati</taxon>
        <taxon>Pseudomonadota</taxon>
        <taxon>Alphaproteobacteria</taxon>
        <taxon>Sphingomonadales</taxon>
        <taxon>Sphingomonadaceae</taxon>
        <taxon>Novosphingobium</taxon>
    </lineage>
</organism>
<evidence type="ECO:0000256" key="4">
    <source>
        <dbReference type="ARBA" id="ARBA00022989"/>
    </source>
</evidence>
<sequence length="450" mass="47481">MRPVIRPLLALLLVSVAPPLLAQSSPSVLPSASAPPAQPSGEIATDEAVNDDAKVAQRIRTIFAEIPALQPVTVRVSAGVVTLTGTVADQAAIDQAASIAGRLSGVVTVQNRLDRNLQVERNLSPAVSGVTDRIVGLWRALPLIGVALLVAVMVGFAGYALAGRKRLWARVAPNPFLAELIETAIRFVFVVGGIVLALEILGATALLGAVLGGAGVIGIALGFAVRDSIDNYVSSLMLSVRQPFRANDSVRIDNHEGTVVRLTSRATILITGDGNHLRIPNSTVFKAVILNFTANPQRKFTFDYPLAQDADPCHARGVGLDVLRKLDFVLAKPEPGAELVDIAGATQVLRFGAWVDQQHSDFGKARTNAMEAVRHALREGGFPAALPGSRVRLERKDEDARSPAAPAPGAASVSASADVAPESHITQMAERERAGKKDGQDLLDTSRPVE</sequence>
<comment type="similarity">
    <text evidence="6">Belongs to the MscS (TC 1.A.23) family.</text>
</comment>
<accession>A0A7Y0BQN0</accession>
<feature type="transmembrane region" description="Helical" evidence="6">
    <location>
        <begin position="140"/>
        <end position="162"/>
    </location>
</feature>
<feature type="transmembrane region" description="Helical" evidence="6">
    <location>
        <begin position="183"/>
        <end position="201"/>
    </location>
</feature>
<evidence type="ECO:0000259" key="9">
    <source>
        <dbReference type="PROSITE" id="PS50914"/>
    </source>
</evidence>
<feature type="chain" id="PRO_5031469796" description="Small-conductance mechanosensitive channel" evidence="8">
    <location>
        <begin position="23"/>
        <end position="450"/>
    </location>
</feature>
<keyword evidence="6" id="KW-0997">Cell inner membrane</keyword>
<feature type="compositionally biased region" description="Low complexity" evidence="7">
    <location>
        <begin position="25"/>
        <end position="35"/>
    </location>
</feature>
<feature type="region of interest" description="Disordered" evidence="7">
    <location>
        <begin position="25"/>
        <end position="48"/>
    </location>
</feature>
<feature type="compositionally biased region" description="Basic and acidic residues" evidence="7">
    <location>
        <begin position="429"/>
        <end position="440"/>
    </location>
</feature>
<comment type="function">
    <text evidence="6">Mechanosensitive channel that participates in the regulation of osmotic pressure changes within the cell, opening in response to stretch forces in the membrane lipid bilayer, without the need for other proteins. Contributes to normal resistance to hypoosmotic shock. Forms an ion channel of 1.0 nanosiemens conductance with a slight preference for anions.</text>
</comment>
<keyword evidence="2" id="KW-1003">Cell membrane</keyword>
<feature type="region of interest" description="Disordered" evidence="7">
    <location>
        <begin position="388"/>
        <end position="450"/>
    </location>
</feature>
<dbReference type="InterPro" id="IPR006686">
    <property type="entry name" value="MscS_channel_CS"/>
</dbReference>
<dbReference type="InterPro" id="IPR045275">
    <property type="entry name" value="MscS_archaea/bacteria_type"/>
</dbReference>
<keyword evidence="6" id="KW-0407">Ion channel</keyword>
<dbReference type="Pfam" id="PF04972">
    <property type="entry name" value="BON"/>
    <property type="match status" value="1"/>
</dbReference>
<dbReference type="Gene3D" id="1.10.287.1260">
    <property type="match status" value="1"/>
</dbReference>
<dbReference type="InterPro" id="IPR007055">
    <property type="entry name" value="BON_dom"/>
</dbReference>